<dbReference type="EMBL" id="CAOQHR010000009">
    <property type="protein sequence ID" value="CAI6339270.1"/>
    <property type="molecule type" value="Genomic_DNA"/>
</dbReference>
<reference evidence="1" key="1">
    <citation type="submission" date="2023-01" db="EMBL/GenBank/DDBJ databases">
        <authorList>
            <person name="Van Ghelder C."/>
            <person name="Rancurel C."/>
        </authorList>
    </citation>
    <scope>NUCLEOTIDE SEQUENCE</scope>
    <source>
        <strain evidence="1">CNCM I-4278</strain>
    </source>
</reference>
<proteinExistence type="predicted"/>
<keyword evidence="2" id="KW-1185">Reference proteome</keyword>
<accession>A0A9W4UNJ8</accession>
<dbReference type="Gene3D" id="3.40.50.300">
    <property type="entry name" value="P-loop containing nucleotide triphosphate hydrolases"/>
    <property type="match status" value="1"/>
</dbReference>
<dbReference type="InterPro" id="IPR027417">
    <property type="entry name" value="P-loop_NTPase"/>
</dbReference>
<dbReference type="Proteomes" id="UP001152607">
    <property type="component" value="Unassembled WGS sequence"/>
</dbReference>
<dbReference type="AlphaFoldDB" id="A0A9W4UNJ8"/>
<gene>
    <name evidence="1" type="ORF">PDIGIT_LOCUS12422</name>
</gene>
<comment type="caution">
    <text evidence="1">The sequence shown here is derived from an EMBL/GenBank/DDBJ whole genome shotgun (WGS) entry which is preliminary data.</text>
</comment>
<protein>
    <submittedName>
        <fullName evidence="1">Uncharacterized protein</fullName>
    </submittedName>
</protein>
<name>A0A9W4UNJ8_9PLEO</name>
<dbReference type="OrthoDB" id="3810729at2759"/>
<organism evidence="1 2">
    <name type="scientific">Periconia digitata</name>
    <dbReference type="NCBI Taxonomy" id="1303443"/>
    <lineage>
        <taxon>Eukaryota</taxon>
        <taxon>Fungi</taxon>
        <taxon>Dikarya</taxon>
        <taxon>Ascomycota</taxon>
        <taxon>Pezizomycotina</taxon>
        <taxon>Dothideomycetes</taxon>
        <taxon>Pleosporomycetidae</taxon>
        <taxon>Pleosporales</taxon>
        <taxon>Massarineae</taxon>
        <taxon>Periconiaceae</taxon>
        <taxon>Periconia</taxon>
    </lineage>
</organism>
<sequence>MHQGKKLERQLGTPSRGSVARTAFRAIKLFEVLHGCSKNGKSHKITMMAEMIFASLVVFDELHTAGNRNTQTYTHILELFQRMMSPESRPAVIGITGSPLASGIDVVMTFADKALRREDAEWKKSNDGAIEAIKHLNTSEIQTAWKEFDKRVRLQATTTKKISVKTMMDEDEKMQKLLRTFGYIIGTYGIDRNHESVDPWAKPLRLLDLCELNVQYCALKYDPDHHRTLQEVEDGLKTKEKEANEQAKLKWEDEGGILSGKPKPKPKNAAQLDAAAYNSALKVASFPNIFKAIRKYQEDHPDRPVVIGATVEWGDSLGNDNKMIHSIVDHPESIQSSWIVECIDDIIEGSAKMDMIFEAVNRAYNEKSAIPHPDEKRHRGEQLVFRSKYCLGSSNRLEKAIVYCALGRTYGYRNIAFVSGNGKK</sequence>
<evidence type="ECO:0000313" key="2">
    <source>
        <dbReference type="Proteomes" id="UP001152607"/>
    </source>
</evidence>
<evidence type="ECO:0000313" key="1">
    <source>
        <dbReference type="EMBL" id="CAI6339270.1"/>
    </source>
</evidence>